<keyword evidence="2" id="KW-1185">Reference proteome</keyword>
<dbReference type="RefSeq" id="WP_310025023.1">
    <property type="nucleotide sequence ID" value="NZ_JAVDVI010000003.1"/>
</dbReference>
<accession>A0ABU1TM72</accession>
<name>A0ABU1TM72_9FLAO</name>
<evidence type="ECO:0000313" key="1">
    <source>
        <dbReference type="EMBL" id="MDR6967069.1"/>
    </source>
</evidence>
<organism evidence="1 2">
    <name type="scientific">Flavobacterium arsenatis</name>
    <dbReference type="NCBI Taxonomy" id="1484332"/>
    <lineage>
        <taxon>Bacteria</taxon>
        <taxon>Pseudomonadati</taxon>
        <taxon>Bacteroidota</taxon>
        <taxon>Flavobacteriia</taxon>
        <taxon>Flavobacteriales</taxon>
        <taxon>Flavobacteriaceae</taxon>
        <taxon>Flavobacterium</taxon>
    </lineage>
</organism>
<dbReference type="EMBL" id="JAVDVI010000003">
    <property type="protein sequence ID" value="MDR6967069.1"/>
    <property type="molecule type" value="Genomic_DNA"/>
</dbReference>
<reference evidence="1 2" key="1">
    <citation type="submission" date="2023-07" db="EMBL/GenBank/DDBJ databases">
        <title>Sorghum-associated microbial communities from plants grown in Nebraska, USA.</title>
        <authorList>
            <person name="Schachtman D."/>
        </authorList>
    </citation>
    <scope>NUCLEOTIDE SEQUENCE [LARGE SCALE GENOMIC DNA]</scope>
    <source>
        <strain evidence="1 2">3773</strain>
    </source>
</reference>
<evidence type="ECO:0008006" key="3">
    <source>
        <dbReference type="Google" id="ProtNLM"/>
    </source>
</evidence>
<sequence>MKISYYLNEGRKKNLYCRISDGTEKTTFSLEHTIDPKKWNAKKEEEKENDIYYFTLLNLKKYLTNRYHELKAEGKENVLTLLKNEATEFLDGSGIKGIARKMFDLENKQSGLPKYDNFLQAFEKHSNLKKDDYKAQTVGEQIHFHTNDRVYQMDTYEGKTAFLKSIIDSKSYDEIYTMTNEDIWSEIYVDAGIEKHIFLPKTLSEWENYWNKTYQKVKENIGRTEHLDKMKQESWRKFQVYMECYDSAGDAIKLAYELEDSVLYPLAVITMMQIFDAETCYQEYCELEFDSNEWESISFDEDEDWDSPVFYIRPYEI</sequence>
<gene>
    <name evidence="1" type="ORF">J2X31_001069</name>
</gene>
<protein>
    <recommendedName>
        <fullName evidence="3">Arm DNA-binding domain-containing protein</fullName>
    </recommendedName>
</protein>
<dbReference type="Proteomes" id="UP001255185">
    <property type="component" value="Unassembled WGS sequence"/>
</dbReference>
<evidence type="ECO:0000313" key="2">
    <source>
        <dbReference type="Proteomes" id="UP001255185"/>
    </source>
</evidence>
<proteinExistence type="predicted"/>
<comment type="caution">
    <text evidence="1">The sequence shown here is derived from an EMBL/GenBank/DDBJ whole genome shotgun (WGS) entry which is preliminary data.</text>
</comment>